<dbReference type="GO" id="GO:0051321">
    <property type="term" value="P:meiotic cell cycle"/>
    <property type="evidence" value="ECO:0007669"/>
    <property type="project" value="TreeGrafter"/>
</dbReference>
<feature type="domain" description="Gamma tubulin complex component C-terminal" evidence="7">
    <location>
        <begin position="595"/>
        <end position="1088"/>
    </location>
</feature>
<accession>A0A834REW4</accession>
<dbReference type="InterPro" id="IPR040457">
    <property type="entry name" value="GCP_C"/>
</dbReference>
<organism evidence="9">
    <name type="scientific">Sarcoptes scabiei</name>
    <name type="common">Itch mite</name>
    <name type="synonym">Acarus scabiei</name>
    <dbReference type="NCBI Taxonomy" id="52283"/>
    <lineage>
        <taxon>Eukaryota</taxon>
        <taxon>Metazoa</taxon>
        <taxon>Ecdysozoa</taxon>
        <taxon>Arthropoda</taxon>
        <taxon>Chelicerata</taxon>
        <taxon>Arachnida</taxon>
        <taxon>Acari</taxon>
        <taxon>Acariformes</taxon>
        <taxon>Sarcoptiformes</taxon>
        <taxon>Astigmata</taxon>
        <taxon>Psoroptidia</taxon>
        <taxon>Sarcoptoidea</taxon>
        <taxon>Sarcoptidae</taxon>
        <taxon>Sarcoptinae</taxon>
        <taxon>Sarcoptes</taxon>
    </lineage>
</organism>
<dbReference type="GO" id="GO:0000922">
    <property type="term" value="C:spindle pole"/>
    <property type="evidence" value="ECO:0007669"/>
    <property type="project" value="InterPro"/>
</dbReference>
<evidence type="ECO:0000259" key="8">
    <source>
        <dbReference type="Pfam" id="PF17681"/>
    </source>
</evidence>
<keyword evidence="11" id="KW-1185">Reference proteome</keyword>
<dbReference type="PANTHER" id="PTHR19302:SF13">
    <property type="entry name" value="GAMMA-TUBULIN COMPLEX COMPONENT 2"/>
    <property type="match status" value="1"/>
</dbReference>
<dbReference type="InterPro" id="IPR041470">
    <property type="entry name" value="GCP_N"/>
</dbReference>
<evidence type="ECO:0000256" key="3">
    <source>
        <dbReference type="ARBA" id="ARBA00022701"/>
    </source>
</evidence>
<evidence type="ECO:0000313" key="11">
    <source>
        <dbReference type="Proteomes" id="UP000070412"/>
    </source>
</evidence>
<protein>
    <recommendedName>
        <fullName evidence="5">Gamma-tubulin complex component</fullName>
    </recommendedName>
</protein>
<gene>
    <name evidence="9" type="ORF">SSS_4962</name>
</gene>
<reference evidence="11" key="1">
    <citation type="journal article" date="2020" name="PLoS Negl. Trop. Dis.">
        <title>High-quality nuclear genome for Sarcoptes scabiei-A critical resource for a neglected parasite.</title>
        <authorList>
            <person name="Korhonen P.K."/>
            <person name="Gasser R.B."/>
            <person name="Ma G."/>
            <person name="Wang T."/>
            <person name="Stroehlein A.J."/>
            <person name="Young N.D."/>
            <person name="Ang C.S."/>
            <person name="Fernando D.D."/>
            <person name="Lu H.C."/>
            <person name="Taylor S."/>
            <person name="Reynolds S.L."/>
            <person name="Mofiz E."/>
            <person name="Najaraj S.H."/>
            <person name="Gowda H."/>
            <person name="Madugundu A."/>
            <person name="Renuse S."/>
            <person name="Holt D."/>
            <person name="Pandey A."/>
            <person name="Papenfuss A.T."/>
            <person name="Fischer K."/>
        </authorList>
    </citation>
    <scope>NUCLEOTIDE SEQUENCE [LARGE SCALE GENOMIC DNA]</scope>
</reference>
<name>A0A834REW4_SARSC</name>
<dbReference type="PANTHER" id="PTHR19302">
    <property type="entry name" value="GAMMA TUBULIN COMPLEX PROTEIN"/>
    <property type="match status" value="1"/>
</dbReference>
<dbReference type="GO" id="GO:0051225">
    <property type="term" value="P:spindle assembly"/>
    <property type="evidence" value="ECO:0007669"/>
    <property type="project" value="TreeGrafter"/>
</dbReference>
<evidence type="ECO:0000256" key="6">
    <source>
        <dbReference type="SAM" id="MobiDB-lite"/>
    </source>
</evidence>
<keyword evidence="3 5" id="KW-0493">Microtubule</keyword>
<evidence type="ECO:0000313" key="10">
    <source>
        <dbReference type="EnsemblMetazoa" id="KAF7495468.1"/>
    </source>
</evidence>
<comment type="subcellular location">
    <subcellularLocation>
        <location evidence="5">Cytoplasm</location>
        <location evidence="5">Cytoskeleton</location>
        <location evidence="5">Microtubule organizing center</location>
    </subcellularLocation>
</comment>
<feature type="compositionally biased region" description="Polar residues" evidence="6">
    <location>
        <begin position="97"/>
        <end position="107"/>
    </location>
</feature>
<keyword evidence="2 5" id="KW-0963">Cytoplasm</keyword>
<dbReference type="OrthoDB" id="2192946at2759"/>
<evidence type="ECO:0000256" key="5">
    <source>
        <dbReference type="RuleBase" id="RU363050"/>
    </source>
</evidence>
<evidence type="ECO:0000259" key="7">
    <source>
        <dbReference type="Pfam" id="PF04130"/>
    </source>
</evidence>
<dbReference type="Pfam" id="PF17681">
    <property type="entry name" value="GCP_N_terminal"/>
    <property type="match status" value="1"/>
</dbReference>
<feature type="region of interest" description="Disordered" evidence="6">
    <location>
        <begin position="97"/>
        <end position="121"/>
    </location>
</feature>
<dbReference type="GO" id="GO:0031122">
    <property type="term" value="P:cytoplasmic microtubule organization"/>
    <property type="evidence" value="ECO:0007669"/>
    <property type="project" value="TreeGrafter"/>
</dbReference>
<dbReference type="GO" id="GO:0051011">
    <property type="term" value="F:microtubule minus-end binding"/>
    <property type="evidence" value="ECO:0007669"/>
    <property type="project" value="TreeGrafter"/>
</dbReference>
<proteinExistence type="inferred from homology"/>
<dbReference type="Gene3D" id="1.20.120.1900">
    <property type="entry name" value="Gamma-tubulin complex, C-terminal domain"/>
    <property type="match status" value="1"/>
</dbReference>
<dbReference type="GO" id="GO:0000930">
    <property type="term" value="C:gamma-tubulin complex"/>
    <property type="evidence" value="ECO:0007669"/>
    <property type="project" value="TreeGrafter"/>
</dbReference>
<feature type="domain" description="Gamma tubulin complex component protein N-terminal" evidence="8">
    <location>
        <begin position="191"/>
        <end position="592"/>
    </location>
</feature>
<dbReference type="InterPro" id="IPR007259">
    <property type="entry name" value="GCP"/>
</dbReference>
<sequence length="1094" mass="126851">MMDRSFSEVDPFVRFLVRVREDKKMCSFFNNFSEIASKNDFSENTSPSGKNSDLNKIYRTQNRSSSAKPRPISATSILLNMANSKKLNVEINPSLNKSKTIGNLRSPQKSDRAVDSAELSSSTPLKLNENLNDSMRSIGTNQAIGSNYNQNNRKLPSYLSRDFRPCDWPKDNDCFGTLGNHSVQEQEQLLLRDLLFVLIGIEGRYIRLNRSNDAGHYKLTLDSTTDHFLAVTTNRILKICSHYSVIVTFIESKVYGLVNQALVASIHQHIYDYNMDICRMEESLMKNDLFLQKMFFILLSYFPTFSLLKEICVKLYKNKSVGGAVLSLLHEKTKSIQGMDNKALELCLNMTKSAAIPYFEILKIWIYYGEIGDPRKEFFIEDTHNQSTNYAPDSSINLSTVSTKINANQNDYLESDDEYDDDFGKFNDKYWDVRFRINSSKTPSFLKKYENIIYKTGKYVSIINKVKQLFLKSSKVVPVSKSIVLLPIRLQIICLHKIWLNLKLQVRSLHMFSLTINPQLWLPILMRIHSPPSLHLIFKYLSIYQSNALSSTLFVPKPEEIYYSFDETTYTAPIISAYEEASSQLLHILMNESQLVETFNSVKHYMLLSMGDFIVHFMKFASKDLCKQTDSVVQHRLDSMMGMALGISVCTYDRQYLKDDPHIEFVGKSFLMQIYQIMRPLNDGLFDDPSPSSSCLLRYDEEFVDEEDGEDVPLNRSIIGSVIEADHSNPTNSKIRTNKYLKNKKEAKNDANKMDQIDNEILKSNKLQRKLFCYESLMLKFDVPFPLSLIFTQKSIVCYELLFRYLFLCRYAEMELEETWKDNILNVQLRRCDTSTVLNQLSVHSNEIDGENSEETARLLIEAFKNIHKKAFALRYKMIAFVRNFHYFYALEVIDPFFANFINQISSRGSSLDSVIECHEKFLEHCFSSCFLTSVEITTIIIKIFTLCIELSQVLKDSIDQEDQCSMIESSCFFGPNGKLEEPNYPSYNRQVVLRKTKEIVIDGRILTRSKKNDDKYISDKLDEIYFHNKNFGSRHKSASRSVRKIIDKANSEFDLLVNHLLKKIYSDNCEYHMMYPFVARLDYNDFYRTQMLD</sequence>
<dbReference type="GO" id="GO:0007020">
    <property type="term" value="P:microtubule nucleation"/>
    <property type="evidence" value="ECO:0007669"/>
    <property type="project" value="InterPro"/>
</dbReference>
<evidence type="ECO:0000256" key="2">
    <source>
        <dbReference type="ARBA" id="ARBA00022490"/>
    </source>
</evidence>
<dbReference type="AlphaFoldDB" id="A0A834REW4"/>
<keyword evidence="4 5" id="KW-0206">Cytoskeleton</keyword>
<evidence type="ECO:0000256" key="1">
    <source>
        <dbReference type="ARBA" id="ARBA00010337"/>
    </source>
</evidence>
<evidence type="ECO:0000256" key="4">
    <source>
        <dbReference type="ARBA" id="ARBA00023212"/>
    </source>
</evidence>
<comment type="similarity">
    <text evidence="1 5">Belongs to the TUBGCP family.</text>
</comment>
<dbReference type="GO" id="GO:0043015">
    <property type="term" value="F:gamma-tubulin binding"/>
    <property type="evidence" value="ECO:0007669"/>
    <property type="project" value="InterPro"/>
</dbReference>
<dbReference type="EMBL" id="WVUK01000048">
    <property type="protein sequence ID" value="KAF7495468.1"/>
    <property type="molecule type" value="Genomic_DNA"/>
</dbReference>
<dbReference type="Pfam" id="PF04130">
    <property type="entry name" value="GCP_C_terminal"/>
    <property type="match status" value="1"/>
</dbReference>
<dbReference type="GO" id="GO:0005874">
    <property type="term" value="C:microtubule"/>
    <property type="evidence" value="ECO:0007669"/>
    <property type="project" value="UniProtKB-KW"/>
</dbReference>
<dbReference type="InterPro" id="IPR042241">
    <property type="entry name" value="GCP_C_sf"/>
</dbReference>
<dbReference type="EnsemblMetazoa" id="SSS_4962s_mrna">
    <property type="protein sequence ID" value="KAF7495468.1"/>
    <property type="gene ID" value="SSS_4962"/>
</dbReference>
<reference evidence="10" key="3">
    <citation type="submission" date="2022-06" db="UniProtKB">
        <authorList>
            <consortium name="EnsemblMetazoa"/>
        </authorList>
    </citation>
    <scope>IDENTIFICATION</scope>
</reference>
<reference evidence="9" key="2">
    <citation type="submission" date="2020-01" db="EMBL/GenBank/DDBJ databases">
        <authorList>
            <person name="Korhonen P.K.K."/>
            <person name="Guangxu M.G."/>
            <person name="Wang T.W."/>
            <person name="Stroehlein A.J.S."/>
            <person name="Young N.D."/>
            <person name="Ang C.-S.A."/>
            <person name="Fernando D.W.F."/>
            <person name="Lu H.L."/>
            <person name="Taylor S.T."/>
            <person name="Ehtesham M.E.M."/>
            <person name="Najaraj S.H.N."/>
            <person name="Harsha G.H.G."/>
            <person name="Madugundu A.M."/>
            <person name="Renuse S.R."/>
            <person name="Holt D.H."/>
            <person name="Pandey A.P."/>
            <person name="Papenfuss A.P."/>
            <person name="Gasser R.B.G."/>
            <person name="Fischer K.F."/>
        </authorList>
    </citation>
    <scope>NUCLEOTIDE SEQUENCE</scope>
    <source>
        <strain evidence="9">SSS_KF_BRIS2020</strain>
    </source>
</reference>
<evidence type="ECO:0000313" key="9">
    <source>
        <dbReference type="EMBL" id="KAF7495468.1"/>
    </source>
</evidence>
<dbReference type="GO" id="GO:0000278">
    <property type="term" value="P:mitotic cell cycle"/>
    <property type="evidence" value="ECO:0007669"/>
    <property type="project" value="TreeGrafter"/>
</dbReference>
<dbReference type="Proteomes" id="UP000070412">
    <property type="component" value="Unassembled WGS sequence"/>
</dbReference>